<dbReference type="AlphaFoldDB" id="A0A9D2BF82"/>
<protein>
    <submittedName>
        <fullName evidence="2">AtpZ/AtpI family protein</fullName>
    </submittedName>
</protein>
<dbReference type="InterPro" id="IPR032820">
    <property type="entry name" value="ATPase_put"/>
</dbReference>
<reference evidence="2" key="2">
    <citation type="submission" date="2021-04" db="EMBL/GenBank/DDBJ databases">
        <authorList>
            <person name="Gilroy R."/>
        </authorList>
    </citation>
    <scope>NUCLEOTIDE SEQUENCE</scope>
    <source>
        <strain evidence="2">ChiSxjej3B15-1167</strain>
    </source>
</reference>
<reference evidence="2" key="1">
    <citation type="journal article" date="2021" name="PeerJ">
        <title>Extensive microbial diversity within the chicken gut microbiome revealed by metagenomics and culture.</title>
        <authorList>
            <person name="Gilroy R."/>
            <person name="Ravi A."/>
            <person name="Getino M."/>
            <person name="Pursley I."/>
            <person name="Horton D.L."/>
            <person name="Alikhan N.F."/>
            <person name="Baker D."/>
            <person name="Gharbi K."/>
            <person name="Hall N."/>
            <person name="Watson M."/>
            <person name="Adriaenssens E.M."/>
            <person name="Foster-Nyarko E."/>
            <person name="Jarju S."/>
            <person name="Secka A."/>
            <person name="Antonio M."/>
            <person name="Oren A."/>
            <person name="Chaudhuri R.R."/>
            <person name="La Ragione R."/>
            <person name="Hildebrand F."/>
            <person name="Pallen M.J."/>
        </authorList>
    </citation>
    <scope>NUCLEOTIDE SEQUENCE</scope>
    <source>
        <strain evidence="2">ChiSxjej3B15-1167</strain>
    </source>
</reference>
<organism evidence="2 3">
    <name type="scientific">Candidatus Anaerobutyricum stercoripullorum</name>
    <dbReference type="NCBI Taxonomy" id="2838456"/>
    <lineage>
        <taxon>Bacteria</taxon>
        <taxon>Bacillati</taxon>
        <taxon>Bacillota</taxon>
        <taxon>Clostridia</taxon>
        <taxon>Lachnospirales</taxon>
        <taxon>Lachnospiraceae</taxon>
        <taxon>Anaerobutyricum</taxon>
    </lineage>
</organism>
<evidence type="ECO:0000313" key="2">
    <source>
        <dbReference type="EMBL" id="HIX73272.1"/>
    </source>
</evidence>
<keyword evidence="1" id="KW-1133">Transmembrane helix</keyword>
<keyword evidence="1" id="KW-0812">Transmembrane</keyword>
<keyword evidence="1" id="KW-0472">Membrane</keyword>
<dbReference type="EMBL" id="DXEQ01000289">
    <property type="protein sequence ID" value="HIX73272.1"/>
    <property type="molecule type" value="Genomic_DNA"/>
</dbReference>
<accession>A0A9D2BF82</accession>
<comment type="caution">
    <text evidence="2">The sequence shown here is derived from an EMBL/GenBank/DDBJ whole genome shotgun (WGS) entry which is preliminary data.</text>
</comment>
<gene>
    <name evidence="2" type="ORF">H9849_09655</name>
</gene>
<feature type="transmembrane region" description="Helical" evidence="1">
    <location>
        <begin position="12"/>
        <end position="34"/>
    </location>
</feature>
<feature type="transmembrane region" description="Helical" evidence="1">
    <location>
        <begin position="46"/>
        <end position="63"/>
    </location>
</feature>
<name>A0A9D2BF82_9FIRM</name>
<dbReference type="Proteomes" id="UP000886805">
    <property type="component" value="Unassembled WGS sequence"/>
</dbReference>
<evidence type="ECO:0000313" key="3">
    <source>
        <dbReference type="Proteomes" id="UP000886805"/>
    </source>
</evidence>
<proteinExistence type="predicted"/>
<sequence>MRRKRERSPLRMLALISQLGICMLTCIFLCVFLGDFLARTFQQELIFPLMLVIGILAGMRSCYRLIQVFYGEKESDHHERDKMDKGNQ</sequence>
<dbReference type="Pfam" id="PF09527">
    <property type="entry name" value="ATPase_gene1"/>
    <property type="match status" value="1"/>
</dbReference>
<evidence type="ECO:0000256" key="1">
    <source>
        <dbReference type="SAM" id="Phobius"/>
    </source>
</evidence>